<comment type="caution">
    <text evidence="1">The sequence shown here is derived from an EMBL/GenBank/DDBJ whole genome shotgun (WGS) entry which is preliminary data.</text>
</comment>
<accession>A0A4U5M439</accession>
<name>A0A4U5M439_STECR</name>
<keyword evidence="2" id="KW-1185">Reference proteome</keyword>
<protein>
    <submittedName>
        <fullName evidence="1">Uncharacterized protein</fullName>
    </submittedName>
</protein>
<dbReference type="AlphaFoldDB" id="A0A4U5M439"/>
<proteinExistence type="predicted"/>
<gene>
    <name evidence="1" type="ORF">L596_027053</name>
</gene>
<dbReference type="Proteomes" id="UP000298663">
    <property type="component" value="Unassembled WGS sequence"/>
</dbReference>
<organism evidence="1 2">
    <name type="scientific">Steinernema carpocapsae</name>
    <name type="common">Entomopathogenic nematode</name>
    <dbReference type="NCBI Taxonomy" id="34508"/>
    <lineage>
        <taxon>Eukaryota</taxon>
        <taxon>Metazoa</taxon>
        <taxon>Ecdysozoa</taxon>
        <taxon>Nematoda</taxon>
        <taxon>Chromadorea</taxon>
        <taxon>Rhabditida</taxon>
        <taxon>Tylenchina</taxon>
        <taxon>Panagrolaimomorpha</taxon>
        <taxon>Strongyloidoidea</taxon>
        <taxon>Steinernematidae</taxon>
        <taxon>Steinernema</taxon>
    </lineage>
</organism>
<dbReference type="EMBL" id="AZBU02000010">
    <property type="protein sequence ID" value="TKR63193.1"/>
    <property type="molecule type" value="Genomic_DNA"/>
</dbReference>
<evidence type="ECO:0000313" key="2">
    <source>
        <dbReference type="Proteomes" id="UP000298663"/>
    </source>
</evidence>
<reference evidence="1 2" key="1">
    <citation type="journal article" date="2015" name="Genome Biol.">
        <title>Comparative genomics of Steinernema reveals deeply conserved gene regulatory networks.</title>
        <authorList>
            <person name="Dillman A.R."/>
            <person name="Macchietto M."/>
            <person name="Porter C.F."/>
            <person name="Rogers A."/>
            <person name="Williams B."/>
            <person name="Antoshechkin I."/>
            <person name="Lee M.M."/>
            <person name="Goodwin Z."/>
            <person name="Lu X."/>
            <person name="Lewis E.E."/>
            <person name="Goodrich-Blair H."/>
            <person name="Stock S.P."/>
            <person name="Adams B.J."/>
            <person name="Sternberg P.W."/>
            <person name="Mortazavi A."/>
        </authorList>
    </citation>
    <scope>NUCLEOTIDE SEQUENCE [LARGE SCALE GENOMIC DNA]</scope>
    <source>
        <strain evidence="1 2">ALL</strain>
    </source>
</reference>
<sequence length="96" mass="10887">MTTSVEQCMKSLKIALDGRKLKRIKILALDDFRNDSTKILQELAFILNVKEHLGADEMTSQEQRATEFEMEYLKLIGIVTPEADNYGQPKRGLAEG</sequence>
<evidence type="ECO:0000313" key="1">
    <source>
        <dbReference type="EMBL" id="TKR63193.1"/>
    </source>
</evidence>
<dbReference type="OrthoDB" id="18453at2759"/>
<reference evidence="1 2" key="2">
    <citation type="journal article" date="2019" name="G3 (Bethesda)">
        <title>Hybrid Assembly of the Genome of the Entomopathogenic Nematode Steinernema carpocapsae Identifies the X-Chromosome.</title>
        <authorList>
            <person name="Serra L."/>
            <person name="Macchietto M."/>
            <person name="Macias-Munoz A."/>
            <person name="McGill C.J."/>
            <person name="Rodriguez I.M."/>
            <person name="Rodriguez B."/>
            <person name="Murad R."/>
            <person name="Mortazavi A."/>
        </authorList>
    </citation>
    <scope>NUCLEOTIDE SEQUENCE [LARGE SCALE GENOMIC DNA]</scope>
    <source>
        <strain evidence="1 2">ALL</strain>
    </source>
</reference>